<dbReference type="KEGG" id="marh:Mia14_0175"/>
<dbReference type="Proteomes" id="UP000197679">
    <property type="component" value="Chromosome"/>
</dbReference>
<dbReference type="Pfam" id="PF13385">
    <property type="entry name" value="Laminin_G_3"/>
    <property type="match status" value="2"/>
</dbReference>
<keyword evidence="1" id="KW-0812">Transmembrane</keyword>
<dbReference type="EMBL" id="CP019964">
    <property type="protein sequence ID" value="ASI13511.1"/>
    <property type="molecule type" value="Genomic_DNA"/>
</dbReference>
<protein>
    <submittedName>
        <fullName evidence="2">LamG domain protein</fullName>
    </submittedName>
</protein>
<feature type="transmembrane region" description="Helical" evidence="1">
    <location>
        <begin position="7"/>
        <end position="32"/>
    </location>
</feature>
<evidence type="ECO:0000313" key="2">
    <source>
        <dbReference type="EMBL" id="ASI13511.1"/>
    </source>
</evidence>
<dbReference type="RefSeq" id="WP_088819677.1">
    <property type="nucleotide sequence ID" value="NZ_CP019964.1"/>
</dbReference>
<keyword evidence="3" id="KW-1185">Reference proteome</keyword>
<dbReference type="AlphaFoldDB" id="A0A218NM26"/>
<proteinExistence type="predicted"/>
<name>A0A218NM26_9ARCH</name>
<dbReference type="SUPFAM" id="SSF49899">
    <property type="entry name" value="Concanavalin A-like lectins/glucanases"/>
    <property type="match status" value="2"/>
</dbReference>
<dbReference type="OrthoDB" id="387369at2157"/>
<reference evidence="2 3" key="1">
    <citation type="journal article" date="2017" name="Nat. Commun.">
        <title>'ARMAN' archaea depend on association with euryarchaeal host in culture and in situ.</title>
        <authorList>
            <person name="Golyshina O."/>
            <person name="Toshchakov S."/>
            <person name="Makarova K."/>
            <person name="Gavrilov S."/>
            <person name="Korzhenkov A."/>
            <person name="La Cono V."/>
            <person name="Arcadi E."/>
            <person name="Nechitaylo T."/>
            <person name="Ferrer M."/>
            <person name="Kublanov I."/>
            <person name="Wolf Y."/>
            <person name="Yakimov M."/>
            <person name="Golyshin P."/>
            <person name="Slesarev A."/>
            <person name="Kozyavkin S."/>
        </authorList>
    </citation>
    <scope>NUCLEOTIDE SEQUENCE [LARGE SCALE GENOMIC DNA]</scope>
    <source>
        <strain evidence="2 3">Mia14</strain>
    </source>
</reference>
<dbReference type="InterPro" id="IPR013320">
    <property type="entry name" value="ConA-like_dom_sf"/>
</dbReference>
<gene>
    <name evidence="2" type="ORF">Mia14_0175</name>
</gene>
<dbReference type="Gene3D" id="2.60.120.200">
    <property type="match status" value="2"/>
</dbReference>
<keyword evidence="1" id="KW-1133">Transmembrane helix</keyword>
<sequence>MTNKKGFIFTLDAVFALIVAAAAISILLYIHFIAPISYQSSISQVEDDLQVLTSTPLGGYLSALDNPFSGYTRSYNTFGAASFDGYNSYISSQLSVPAAENLTYVAWIYLNYIPDNNAGIISAVSSYNYGSMSIFLNGNCNIQVLVTNNTGNTFADDSPYCLKPHRWYQVVATENESISQDGKVIGGNYTLYINGEWNLTQKFSGALEGATGFNIGLFSYQGAYFPGYISNVQIYGSRLTRTQVSSLYDEGTMGIPLRSSNLLEWYPLNSESNPNVFKSYNVTYFNTGDISIGNVNLTENQSMLSAIADLYLNDQAPEADIIMDNLYHNEDTGIYINSTYAPDLKVAYFDGTAGFYAPNFTYPGKNYTINQWFYLSQADDPTSGVGGGQSPIVDIYNGSANGGIGGSQNLDFGGTWAGGSSNNFGIGEDWPSDWEFCSTNAGTVFPNKWYNAVVSVVNYTNVTIYLNGVEAKNCLLTVPISGMEYPTLGIGDNPPGGNELATAAISNVQVYDSAVNANQAVTLYDEGIAGEPVSSSVIGWYPLLGNFNDYSGIGHSGFGGNGGSLNPDNVRFIESNFTPPGFASSDIISQASSPELLNVNGTMNVYNVSVLSWG</sequence>
<keyword evidence="1" id="KW-0472">Membrane</keyword>
<accession>A0A218NM26</accession>
<evidence type="ECO:0000313" key="3">
    <source>
        <dbReference type="Proteomes" id="UP000197679"/>
    </source>
</evidence>
<evidence type="ECO:0000256" key="1">
    <source>
        <dbReference type="SAM" id="Phobius"/>
    </source>
</evidence>
<dbReference type="GeneID" id="33313733"/>
<organism evidence="2 3">
    <name type="scientific">Candidatus Mancarchaeum acidiphilum</name>
    <dbReference type="NCBI Taxonomy" id="1920749"/>
    <lineage>
        <taxon>Archaea</taxon>
        <taxon>Candidatus Micrarchaeota</taxon>
        <taxon>Candidatus Mancarchaeum</taxon>
    </lineage>
</organism>